<dbReference type="Proteomes" id="UP001063166">
    <property type="component" value="Unassembled WGS sequence"/>
</dbReference>
<dbReference type="AlphaFoldDB" id="A0A9P3UV98"/>
<comment type="caution">
    <text evidence="2">The sequence shown here is derived from an EMBL/GenBank/DDBJ whole genome shotgun (WGS) entry which is preliminary data.</text>
</comment>
<evidence type="ECO:0000313" key="3">
    <source>
        <dbReference type="Proteomes" id="UP001063166"/>
    </source>
</evidence>
<dbReference type="OrthoDB" id="3225557at2759"/>
<protein>
    <recommendedName>
        <fullName evidence="1">DUF6532 domain-containing protein</fullName>
    </recommendedName>
</protein>
<reference evidence="2" key="1">
    <citation type="submission" date="2022-07" db="EMBL/GenBank/DDBJ databases">
        <title>The genome of Lyophyllum shimeji provides insight into the initial evolution of ectomycorrhizal fungal genome.</title>
        <authorList>
            <person name="Kobayashi Y."/>
            <person name="Shibata T."/>
            <person name="Hirakawa H."/>
            <person name="Shigenobu S."/>
            <person name="Nishiyama T."/>
            <person name="Yamada A."/>
            <person name="Hasebe M."/>
            <person name="Kawaguchi M."/>
        </authorList>
    </citation>
    <scope>NUCLEOTIDE SEQUENCE</scope>
    <source>
        <strain evidence="2">AT787</strain>
    </source>
</reference>
<gene>
    <name evidence="2" type="ORF">LshimejAT787_2500470</name>
</gene>
<dbReference type="InterPro" id="IPR045341">
    <property type="entry name" value="DUF6532"/>
</dbReference>
<sequence>MVLNRTGLNFTNTNPIIISTLKEFYFPGTRGSLGEKHAHMFSSSIEEGPGSNELEIPLPMLAIVATTLHSALDDWASGERKPTDFNAERYEDVYNAHVTTLKTIQKKKLKYHRLMSNLYNAASSKASIRSTNMARNAIALLNLDAMEE</sequence>
<organism evidence="2 3">
    <name type="scientific">Lyophyllum shimeji</name>
    <name type="common">Hon-shimeji</name>
    <name type="synonym">Tricholoma shimeji</name>
    <dbReference type="NCBI Taxonomy" id="47721"/>
    <lineage>
        <taxon>Eukaryota</taxon>
        <taxon>Fungi</taxon>
        <taxon>Dikarya</taxon>
        <taxon>Basidiomycota</taxon>
        <taxon>Agaricomycotina</taxon>
        <taxon>Agaricomycetes</taxon>
        <taxon>Agaricomycetidae</taxon>
        <taxon>Agaricales</taxon>
        <taxon>Tricholomatineae</taxon>
        <taxon>Lyophyllaceae</taxon>
        <taxon>Lyophyllum</taxon>
    </lineage>
</organism>
<keyword evidence="3" id="KW-1185">Reference proteome</keyword>
<dbReference type="Pfam" id="PF20149">
    <property type="entry name" value="DUF6532"/>
    <property type="match status" value="1"/>
</dbReference>
<feature type="domain" description="DUF6532" evidence="1">
    <location>
        <begin position="13"/>
        <end position="104"/>
    </location>
</feature>
<accession>A0A9P3UV98</accession>
<dbReference type="EMBL" id="BRPK01000025">
    <property type="protein sequence ID" value="GLB45655.1"/>
    <property type="molecule type" value="Genomic_DNA"/>
</dbReference>
<evidence type="ECO:0000259" key="1">
    <source>
        <dbReference type="Pfam" id="PF20149"/>
    </source>
</evidence>
<proteinExistence type="predicted"/>
<name>A0A9P3UV98_LYOSH</name>
<evidence type="ECO:0000313" key="2">
    <source>
        <dbReference type="EMBL" id="GLB45655.1"/>
    </source>
</evidence>